<feature type="region of interest" description="Disordered" evidence="1">
    <location>
        <begin position="516"/>
        <end position="571"/>
    </location>
</feature>
<feature type="compositionally biased region" description="Low complexity" evidence="1">
    <location>
        <begin position="723"/>
        <end position="739"/>
    </location>
</feature>
<dbReference type="PANTHER" id="PTHR39461">
    <property type="entry name" value="LEA DOMAIN PROTEIN (AFU_ORTHOLOGUE AFUA_8G04920)"/>
    <property type="match status" value="1"/>
</dbReference>
<accession>A0A4U0U4R7</accession>
<feature type="compositionally biased region" description="Basic and acidic residues" evidence="1">
    <location>
        <begin position="232"/>
        <end position="245"/>
    </location>
</feature>
<reference evidence="2 3" key="1">
    <citation type="submission" date="2017-03" db="EMBL/GenBank/DDBJ databases">
        <title>Genomes of endolithic fungi from Antarctica.</title>
        <authorList>
            <person name="Coleine C."/>
            <person name="Masonjones S."/>
            <person name="Stajich J.E."/>
        </authorList>
    </citation>
    <scope>NUCLEOTIDE SEQUENCE [LARGE SCALE GENOMIC DNA]</scope>
    <source>
        <strain evidence="2 3">CCFEE 6315</strain>
    </source>
</reference>
<feature type="region of interest" description="Disordered" evidence="1">
    <location>
        <begin position="232"/>
        <end position="427"/>
    </location>
</feature>
<feature type="compositionally biased region" description="Basic residues" evidence="1">
    <location>
        <begin position="1"/>
        <end position="10"/>
    </location>
</feature>
<feature type="compositionally biased region" description="Polar residues" evidence="1">
    <location>
        <begin position="745"/>
        <end position="766"/>
    </location>
</feature>
<feature type="compositionally biased region" description="Polar residues" evidence="1">
    <location>
        <begin position="945"/>
        <end position="962"/>
    </location>
</feature>
<name>A0A4U0U4R7_9PEZI</name>
<protein>
    <submittedName>
        <fullName evidence="2">Uncharacterized protein</fullName>
    </submittedName>
</protein>
<dbReference type="EMBL" id="NAJL01000013">
    <property type="protein sequence ID" value="TKA29864.1"/>
    <property type="molecule type" value="Genomic_DNA"/>
</dbReference>
<feature type="compositionally biased region" description="Basic and acidic residues" evidence="1">
    <location>
        <begin position="49"/>
        <end position="61"/>
    </location>
</feature>
<sequence length="1032" mass="111506">MSIFKRKSKAKKADAKETEVQAAPAAEPAPYRHVPKHAASDAAAASTEKANREKIRAANENRMKAQAQNYSMVMAAQPQAGTPSSLDGMPPSSPFEGQQMTPQSATHDMYSRQRHRAAEAFTTDPDAPPMPTSPHLSMGRSISRSGTPRDDYFSDQTYRGAPFDGPMLGNPKMANAARDRGYVHPHTSADSGYGSVIHSRAPSEQVTLADIASQHLPRNSSGFLPELSLSEELAREPTWSEHSYEAGDLVQQSPKRAPGSVLKGSQSYLERQASQQPGDARSLKSSRSLMTLKQTRFQDAPATASAEAGQEQQTHYPARGAKSQEISREEYSSWLTEPRQQARPESATIPQPHYVERPSSPPPALDQRRPSFTVPDRHSTPSRQGYHESQHQPSLPMRMSSPPPQRENQMVPPARYASPPPPSDYAPIPRVMSPGLQNNRPLARLEGYKVNKRGLILDEEGETIGELIEGDIVDCVRQRVGEYGEVFDDNGSVVGRVRVLQRVQRSPIMRVVSPMPDLQQQHEHMQPSRPMSPALSIGRGRGLSSASQPEAFTPAWQRQPSQSKQQSLAQELRDHLAAANPERARSTFMQPVGMPNNVSAVELPASDVERQPEAEEEEEVMPVLDHSDIFMPPSFMPTPAIPDRSPRRTPTPSPPQSPEAERPRRLAGDKQLFTPMAAQPAPLRTRKSHDGATRRSVHTSAPSPVRQYDFLGPMYGPEPPPVASSTAEESQASAKAQQTPKGLRTTASDTSISTLNNNKSYATPSISPVPENGQLDQTARSPALFAYKGEVPTTNASGPALAPPPRPKSAVSFKGKNAFHGINSAPFQPLNSAQYSSAGRLGPPRFSTGSPGPRPNNPGRASNSFNAPMKRSPLSSHGKSSPSSHYDPFMVPTPTHTYAQHKAHETYISSLPAENSPPESDEGSEGDKYSQVNGHFGRQAPAMYTTHSSRSMPTSASTTANKPRTYFTHGGRVTVQGTEGEAAAAAKMAAANQAAGVTPAAAPSASATAPVAAAEVAAKRKSRFSLGFGRKG</sequence>
<feature type="compositionally biased region" description="Low complexity" evidence="1">
    <location>
        <begin position="872"/>
        <end position="885"/>
    </location>
</feature>
<gene>
    <name evidence="2" type="ORF">B0A50_03228</name>
</gene>
<dbReference type="InterPro" id="IPR022124">
    <property type="entry name" value="DUF3659"/>
</dbReference>
<feature type="compositionally biased region" description="Polar residues" evidence="1">
    <location>
        <begin position="544"/>
        <end position="569"/>
    </location>
</feature>
<dbReference type="Pfam" id="PF12396">
    <property type="entry name" value="DUF3659"/>
    <property type="match status" value="1"/>
</dbReference>
<dbReference type="OrthoDB" id="3946749at2759"/>
<feature type="compositionally biased region" description="Polar residues" evidence="1">
    <location>
        <begin position="825"/>
        <end position="837"/>
    </location>
</feature>
<evidence type="ECO:0000313" key="2">
    <source>
        <dbReference type="EMBL" id="TKA29864.1"/>
    </source>
</evidence>
<feature type="compositionally biased region" description="Polar residues" evidence="1">
    <location>
        <begin position="95"/>
        <end position="106"/>
    </location>
</feature>
<feature type="region of interest" description="Disordered" evidence="1">
    <location>
        <begin position="910"/>
        <end position="968"/>
    </location>
</feature>
<dbReference type="PANTHER" id="PTHR39461:SF1">
    <property type="entry name" value="LEA DOMAIN PROTEIN (AFU_ORTHOLOGUE AFUA_8G04920)"/>
    <property type="match status" value="1"/>
</dbReference>
<evidence type="ECO:0000256" key="1">
    <source>
        <dbReference type="SAM" id="MobiDB-lite"/>
    </source>
</evidence>
<feature type="region of interest" description="Disordered" evidence="1">
    <location>
        <begin position="631"/>
        <end position="894"/>
    </location>
</feature>
<evidence type="ECO:0000313" key="3">
    <source>
        <dbReference type="Proteomes" id="UP000308549"/>
    </source>
</evidence>
<proteinExistence type="predicted"/>
<feature type="compositionally biased region" description="Basic and acidic residues" evidence="1">
    <location>
        <begin position="375"/>
        <end position="390"/>
    </location>
</feature>
<keyword evidence="3" id="KW-1185">Reference proteome</keyword>
<feature type="compositionally biased region" description="Polar residues" evidence="1">
    <location>
        <begin position="263"/>
        <end position="297"/>
    </location>
</feature>
<dbReference type="AlphaFoldDB" id="A0A4U0U4R7"/>
<feature type="region of interest" description="Disordered" evidence="1">
    <location>
        <begin position="1"/>
        <end position="61"/>
    </location>
</feature>
<feature type="region of interest" description="Disordered" evidence="1">
    <location>
        <begin position="78"/>
        <end position="106"/>
    </location>
</feature>
<dbReference type="Proteomes" id="UP000308549">
    <property type="component" value="Unassembled WGS sequence"/>
</dbReference>
<feature type="region of interest" description="Disordered" evidence="1">
    <location>
        <begin position="122"/>
        <end position="176"/>
    </location>
</feature>
<organism evidence="2 3">
    <name type="scientific">Salinomyces thailandicus</name>
    <dbReference type="NCBI Taxonomy" id="706561"/>
    <lineage>
        <taxon>Eukaryota</taxon>
        <taxon>Fungi</taxon>
        <taxon>Dikarya</taxon>
        <taxon>Ascomycota</taxon>
        <taxon>Pezizomycotina</taxon>
        <taxon>Dothideomycetes</taxon>
        <taxon>Dothideomycetidae</taxon>
        <taxon>Mycosphaerellales</taxon>
        <taxon>Teratosphaeriaceae</taxon>
        <taxon>Salinomyces</taxon>
    </lineage>
</organism>
<comment type="caution">
    <text evidence="2">The sequence shown here is derived from an EMBL/GenBank/DDBJ whole genome shotgun (WGS) entry which is preliminary data.</text>
</comment>
<feature type="compositionally biased region" description="Basic and acidic residues" evidence="1">
    <location>
        <begin position="659"/>
        <end position="668"/>
    </location>
</feature>